<feature type="domain" description="KAP NTPase" evidence="1">
    <location>
        <begin position="19"/>
        <end position="335"/>
    </location>
</feature>
<sequence length="758" mass="88564">MSYVADKPIVKVDYDLLGRSDFAKQFGKSICEYGSKDGLVIGLYGKWGSGKTSIINMVISEISIDEDEVKRVEKEKWYSKLYKRIKKLFIAQKSKEENQKHNPIIIKFSPWNYSDKNNLISLFFHELKNKLSVAKGEKNKGKIGEAISQYSDIIDVLSIIPAVGPAIVSILKTTSKAVGTKLMKNPSLDEAKEKLCKALEDFDHKIIVFIDDIDRLTTPQIKDIFQLVKQVGDFPNIIYVLTMDREIVCNALSEYHNIDGDEYLKKIVQVSFEIPEIDKSLLPEILKSRLNKIVYKNDCEEEFENNEYFETVLKNCVNPYIKNIRDINRLLNAFQFKYGALWKETSFVDLLAITAIEIFEPKLYDWISDNAYTLCTCREHSILMIGKDKIDYLKYCNEKFSSLEFDCNKVIDILSTMFPTFVKDINKHKFVNTQSEEELISKMRVGSIEKFDLYFSFNLSSIKIPREEIIECINNCSKFAFMQKVKNFNKDGNIIFFLKITEALLFDNKISNNRLALIASTLFELQYRFKDIGSSNLFKTSACEYSERLICKIITRLENESDRYEIISSAVQNINKYNIGTTSIIIKYIIFAYKRYGCEDERKNFKFISLKHLEDIEKIYASKIKSISYSEDILSSYQFDTAFYIWKFIDEENAISYVKNLFNNETNKLKFLCITTYNKLTDWKFSSENCFNLVSEEEFYYSIKNYAKNHLDEFTKEEQIILASFVLNYENNNDYFNHASENEALQFIEKWKSESKRN</sequence>
<protein>
    <submittedName>
        <fullName evidence="2">KAP family NTPase</fullName>
    </submittedName>
</protein>
<dbReference type="Pfam" id="PF07693">
    <property type="entry name" value="KAP_NTPase"/>
    <property type="match status" value="1"/>
</dbReference>
<dbReference type="Gene3D" id="3.40.50.300">
    <property type="entry name" value="P-loop containing nucleotide triphosphate hydrolases"/>
    <property type="match status" value="1"/>
</dbReference>
<evidence type="ECO:0000259" key="1">
    <source>
        <dbReference type="Pfam" id="PF07693"/>
    </source>
</evidence>
<evidence type="ECO:0000313" key="2">
    <source>
        <dbReference type="EMBL" id="MDZ7544636.1"/>
    </source>
</evidence>
<reference evidence="2 3" key="1">
    <citation type="journal article" date="2021" name="Microb. Ecol.">
        <title>A Generalist Lifestyle Allows Rare Gardnerella spp. to Persist at Low Levels in the Vaginal Microbiome.</title>
        <authorList>
            <person name="Khan S."/>
            <person name="Vancuren S.J."/>
            <person name="Hill J.E."/>
        </authorList>
    </citation>
    <scope>NUCLEOTIDE SEQUENCE [LARGE SCALE GENOMIC DNA]</scope>
    <source>
        <strain evidence="2 3">GH020</strain>
    </source>
</reference>
<dbReference type="EMBL" id="NNRR02000001">
    <property type="protein sequence ID" value="MDZ7544636.1"/>
    <property type="molecule type" value="Genomic_DNA"/>
</dbReference>
<dbReference type="SUPFAM" id="SSF52540">
    <property type="entry name" value="P-loop containing nucleoside triphosphate hydrolases"/>
    <property type="match status" value="1"/>
</dbReference>
<dbReference type="RefSeq" id="WP_116438358.1">
    <property type="nucleotide sequence ID" value="NZ_NNRR02000001.1"/>
</dbReference>
<dbReference type="InterPro" id="IPR027417">
    <property type="entry name" value="P-loop_NTPase"/>
</dbReference>
<dbReference type="PANTHER" id="PTHR22674:SF6">
    <property type="entry name" value="NTPASE KAP FAMILY P-LOOP DOMAIN-CONTAINING PROTEIN 1"/>
    <property type="match status" value="1"/>
</dbReference>
<gene>
    <name evidence="2" type="ORF">CG393_002935</name>
</gene>
<dbReference type="PANTHER" id="PTHR22674">
    <property type="entry name" value="NTPASE, KAP FAMILY P-LOOP DOMAIN-CONTAINING 1"/>
    <property type="match status" value="1"/>
</dbReference>
<dbReference type="Proteomes" id="UP000257886">
    <property type="component" value="Unassembled WGS sequence"/>
</dbReference>
<keyword evidence="3" id="KW-1185">Reference proteome</keyword>
<dbReference type="InterPro" id="IPR052754">
    <property type="entry name" value="NTPase_KAP_P-loop"/>
</dbReference>
<comment type="caution">
    <text evidence="2">The sequence shown here is derived from an EMBL/GenBank/DDBJ whole genome shotgun (WGS) entry which is preliminary data.</text>
</comment>
<dbReference type="InterPro" id="IPR011646">
    <property type="entry name" value="KAP_P-loop"/>
</dbReference>
<evidence type="ECO:0000313" key="3">
    <source>
        <dbReference type="Proteomes" id="UP000257886"/>
    </source>
</evidence>
<accession>A0ABU5MQC7</accession>
<name>A0ABU5MQC7_9BIFI</name>
<organism evidence="2 3">
    <name type="scientific">Gardnerella piotii</name>
    <dbReference type="NCBI Taxonomy" id="2792977"/>
    <lineage>
        <taxon>Bacteria</taxon>
        <taxon>Bacillati</taxon>
        <taxon>Actinomycetota</taxon>
        <taxon>Actinomycetes</taxon>
        <taxon>Bifidobacteriales</taxon>
        <taxon>Bifidobacteriaceae</taxon>
        <taxon>Gardnerella</taxon>
    </lineage>
</organism>
<proteinExistence type="predicted"/>